<dbReference type="InterPro" id="IPR011712">
    <property type="entry name" value="Sig_transdc_His_kin_sub3_dim/P"/>
</dbReference>
<keyword evidence="7" id="KW-0067">ATP-binding</keyword>
<dbReference type="PANTHER" id="PTHR24421:SF10">
    <property type="entry name" value="NITRATE_NITRITE SENSOR PROTEIN NARQ"/>
    <property type="match status" value="1"/>
</dbReference>
<dbReference type="Gene3D" id="3.30.450.20">
    <property type="entry name" value="PAS domain"/>
    <property type="match status" value="3"/>
</dbReference>
<keyword evidence="5" id="KW-0547">Nucleotide-binding</keyword>
<keyword evidence="6" id="KW-0418">Kinase</keyword>
<dbReference type="InterPro" id="IPR013656">
    <property type="entry name" value="PAS_4"/>
</dbReference>
<dbReference type="GO" id="GO:0000155">
    <property type="term" value="F:phosphorelay sensor kinase activity"/>
    <property type="evidence" value="ECO:0007669"/>
    <property type="project" value="InterPro"/>
</dbReference>
<dbReference type="EMBL" id="CP042425">
    <property type="protein sequence ID" value="QEL16805.1"/>
    <property type="molecule type" value="Genomic_DNA"/>
</dbReference>
<dbReference type="Pfam" id="PF08448">
    <property type="entry name" value="PAS_4"/>
    <property type="match status" value="2"/>
</dbReference>
<accession>A0A5C1ADS7</accession>
<dbReference type="GO" id="GO:0005524">
    <property type="term" value="F:ATP binding"/>
    <property type="evidence" value="ECO:0007669"/>
    <property type="project" value="UniProtKB-KW"/>
</dbReference>
<keyword evidence="13" id="KW-1185">Reference proteome</keyword>
<comment type="catalytic activity">
    <reaction evidence="1">
        <text>ATP + protein L-histidine = ADP + protein N-phospho-L-histidine.</text>
        <dbReference type="EC" id="2.7.13.3"/>
    </reaction>
</comment>
<proteinExistence type="predicted"/>
<dbReference type="OrthoDB" id="290376at2"/>
<evidence type="ECO:0000256" key="5">
    <source>
        <dbReference type="ARBA" id="ARBA00022741"/>
    </source>
</evidence>
<dbReference type="KEGG" id="lrs:PX52LOC_03778"/>
<dbReference type="PROSITE" id="PS50112">
    <property type="entry name" value="PAS"/>
    <property type="match status" value="2"/>
</dbReference>
<keyword evidence="4" id="KW-0808">Transferase</keyword>
<evidence type="ECO:0000313" key="13">
    <source>
        <dbReference type="Proteomes" id="UP000324974"/>
    </source>
</evidence>
<evidence type="ECO:0000259" key="10">
    <source>
        <dbReference type="PROSITE" id="PS50112"/>
    </source>
</evidence>
<evidence type="ECO:0000256" key="3">
    <source>
        <dbReference type="ARBA" id="ARBA00022553"/>
    </source>
</evidence>
<dbReference type="PROSITE" id="PS50109">
    <property type="entry name" value="HIS_KIN"/>
    <property type="match status" value="1"/>
</dbReference>
<dbReference type="CDD" id="cd16917">
    <property type="entry name" value="HATPase_UhpB-NarQ-NarX-like"/>
    <property type="match status" value="1"/>
</dbReference>
<protein>
    <recommendedName>
        <fullName evidence="2">histidine kinase</fullName>
        <ecNumber evidence="2">2.7.13.3</ecNumber>
    </recommendedName>
</protein>
<evidence type="ECO:0000256" key="6">
    <source>
        <dbReference type="ARBA" id="ARBA00022777"/>
    </source>
</evidence>
<dbReference type="Pfam" id="PF07730">
    <property type="entry name" value="HisKA_3"/>
    <property type="match status" value="1"/>
</dbReference>
<feature type="domain" description="PAS" evidence="10">
    <location>
        <begin position="11"/>
        <end position="84"/>
    </location>
</feature>
<evidence type="ECO:0000259" key="11">
    <source>
        <dbReference type="PROSITE" id="PS50113"/>
    </source>
</evidence>
<dbReference type="NCBIfam" id="TIGR00229">
    <property type="entry name" value="sensory_box"/>
    <property type="match status" value="2"/>
</dbReference>
<dbReference type="GO" id="GO:0016020">
    <property type="term" value="C:membrane"/>
    <property type="evidence" value="ECO:0007669"/>
    <property type="project" value="InterPro"/>
</dbReference>
<dbReference type="InterPro" id="IPR036890">
    <property type="entry name" value="HATPase_C_sf"/>
</dbReference>
<dbReference type="SUPFAM" id="SSF55785">
    <property type="entry name" value="PYP-like sensor domain (PAS domain)"/>
    <property type="match status" value="3"/>
</dbReference>
<evidence type="ECO:0000256" key="2">
    <source>
        <dbReference type="ARBA" id="ARBA00012438"/>
    </source>
</evidence>
<dbReference type="CDD" id="cd00130">
    <property type="entry name" value="PAS"/>
    <property type="match status" value="2"/>
</dbReference>
<reference evidence="13" key="1">
    <citation type="submission" date="2019-08" db="EMBL/GenBank/DDBJ databases">
        <title>Limnoglobus roseus gen. nov., sp. nov., a novel freshwater planctomycete with a giant genome from the family Gemmataceae.</title>
        <authorList>
            <person name="Kulichevskaya I.S."/>
            <person name="Naumoff D.G."/>
            <person name="Miroshnikov K."/>
            <person name="Ivanova A."/>
            <person name="Philippov D.A."/>
            <person name="Hakobyan A."/>
            <person name="Rijpstra I.C."/>
            <person name="Sinninghe Damste J.S."/>
            <person name="Liesack W."/>
            <person name="Dedysh S.N."/>
        </authorList>
    </citation>
    <scope>NUCLEOTIDE SEQUENCE [LARGE SCALE GENOMIC DNA]</scope>
    <source>
        <strain evidence="13">PX52</strain>
    </source>
</reference>
<evidence type="ECO:0000256" key="1">
    <source>
        <dbReference type="ARBA" id="ARBA00000085"/>
    </source>
</evidence>
<gene>
    <name evidence="12" type="ORF">PX52LOC_03778</name>
</gene>
<dbReference type="SMART" id="SM00091">
    <property type="entry name" value="PAS"/>
    <property type="match status" value="3"/>
</dbReference>
<dbReference type="InterPro" id="IPR035965">
    <property type="entry name" value="PAS-like_dom_sf"/>
</dbReference>
<dbReference type="AlphaFoldDB" id="A0A5C1ADS7"/>
<dbReference type="GO" id="GO:0046983">
    <property type="term" value="F:protein dimerization activity"/>
    <property type="evidence" value="ECO:0007669"/>
    <property type="project" value="InterPro"/>
</dbReference>
<evidence type="ECO:0000256" key="7">
    <source>
        <dbReference type="ARBA" id="ARBA00022840"/>
    </source>
</evidence>
<keyword evidence="8" id="KW-0902">Two-component regulatory system</keyword>
<dbReference type="Pfam" id="PF13188">
    <property type="entry name" value="PAS_8"/>
    <property type="match status" value="1"/>
</dbReference>
<dbReference type="EC" id="2.7.13.3" evidence="2"/>
<name>A0A5C1ADS7_9BACT</name>
<feature type="domain" description="Histidine kinase" evidence="9">
    <location>
        <begin position="452"/>
        <end position="643"/>
    </location>
</feature>
<dbReference type="SMART" id="SM00387">
    <property type="entry name" value="HATPase_c"/>
    <property type="match status" value="1"/>
</dbReference>
<dbReference type="PANTHER" id="PTHR24421">
    <property type="entry name" value="NITRATE/NITRITE SENSOR PROTEIN NARX-RELATED"/>
    <property type="match status" value="1"/>
</dbReference>
<evidence type="ECO:0000259" key="9">
    <source>
        <dbReference type="PROSITE" id="PS50109"/>
    </source>
</evidence>
<dbReference type="SUPFAM" id="SSF55874">
    <property type="entry name" value="ATPase domain of HSP90 chaperone/DNA topoisomerase II/histidine kinase"/>
    <property type="match status" value="1"/>
</dbReference>
<dbReference type="InterPro" id="IPR000700">
    <property type="entry name" value="PAS-assoc_C"/>
</dbReference>
<dbReference type="Proteomes" id="UP000324974">
    <property type="component" value="Chromosome"/>
</dbReference>
<feature type="domain" description="PAC" evidence="11">
    <location>
        <begin position="89"/>
        <end position="141"/>
    </location>
</feature>
<dbReference type="InterPro" id="IPR005467">
    <property type="entry name" value="His_kinase_dom"/>
</dbReference>
<evidence type="ECO:0000313" key="12">
    <source>
        <dbReference type="EMBL" id="QEL16805.1"/>
    </source>
</evidence>
<dbReference type="PROSITE" id="PS50113">
    <property type="entry name" value="PAC"/>
    <property type="match status" value="1"/>
</dbReference>
<dbReference type="InterPro" id="IPR050482">
    <property type="entry name" value="Sensor_HK_TwoCompSys"/>
</dbReference>
<feature type="domain" description="PAS" evidence="10">
    <location>
        <begin position="270"/>
        <end position="318"/>
    </location>
</feature>
<dbReference type="Pfam" id="PF02518">
    <property type="entry name" value="HATPase_c"/>
    <property type="match status" value="1"/>
</dbReference>
<keyword evidence="3" id="KW-0597">Phosphoprotein</keyword>
<dbReference type="Gene3D" id="1.20.5.1930">
    <property type="match status" value="1"/>
</dbReference>
<evidence type="ECO:0000256" key="4">
    <source>
        <dbReference type="ARBA" id="ARBA00022679"/>
    </source>
</evidence>
<dbReference type="InterPro" id="IPR000014">
    <property type="entry name" value="PAS"/>
</dbReference>
<dbReference type="Gene3D" id="3.30.565.10">
    <property type="entry name" value="Histidine kinase-like ATPase, C-terminal domain"/>
    <property type="match status" value="1"/>
</dbReference>
<organism evidence="12 13">
    <name type="scientific">Limnoglobus roseus</name>
    <dbReference type="NCBI Taxonomy" id="2598579"/>
    <lineage>
        <taxon>Bacteria</taxon>
        <taxon>Pseudomonadati</taxon>
        <taxon>Planctomycetota</taxon>
        <taxon>Planctomycetia</taxon>
        <taxon>Gemmatales</taxon>
        <taxon>Gemmataceae</taxon>
        <taxon>Limnoglobus</taxon>
    </lineage>
</organism>
<dbReference type="RefSeq" id="WP_149111487.1">
    <property type="nucleotide sequence ID" value="NZ_CP042425.1"/>
</dbReference>
<dbReference type="InterPro" id="IPR003594">
    <property type="entry name" value="HATPase_dom"/>
</dbReference>
<sequence>MQPLQDLRPSSENWLRVALADIGMATIRTDTHGLVLELNTVAEAITGWRHEEAVGRPLAGVFRIEDEKTRRPVPDAVARVVDTGEADGLSDHTVLIARDGRERRIDHGVGPVRDATGSVDGAILFFCDVSERQRIMQGVEDARAFAEGIVQTVREPLVILDAGLRVWTANHSFYQTFRVASPETEGQSLFALGDGEWDIPELRDLLEQVLPRDSHFDDFEVDHDFRVLGRRLMILNARRLPPAGGRPALILLAIEDATERRRAVESLALSETRYRRLFETAQDGILLVDPDTRRIFDANPFLTDMLGYARDELVGRELWEIGLFRDIESSKEAFRTLQGVGYIRYDDLPLRTHDDRGIEVEFVSNVYAVGDTKVIQCNIRDVTDRKRAQDALRVAHAGLEVRVEERTIELASTNGKLTTEIGRREVAEADRRDLQQQLTTVQEDERRRIARELHDELGQYLTALGLGLKLVKDATPDPSAERDRLLGLQSLTDRIGRQVHHLALELRPTALDDLGLHAALANYAEGWSERAGVEVDFQGPGPDAPRLPPPIETALYRVIQEALTNVLKHAAALRVSVVLRRSAGQATALIEDDGRGFDADSVAPHRLGVLGMRERAELVGGTLTVESSRGRGTTVIARIPLPSEEGRNADG</sequence>
<evidence type="ECO:0000256" key="8">
    <source>
        <dbReference type="ARBA" id="ARBA00023012"/>
    </source>
</evidence>